<accession>A0A549T0U0</accession>
<gene>
    <name evidence="1" type="ORF">FNA46_19965</name>
</gene>
<name>A0A549T0U0_9HYPH</name>
<comment type="caution">
    <text evidence="1">The sequence shown here is derived from an EMBL/GenBank/DDBJ whole genome shotgun (WGS) entry which is preliminary data.</text>
</comment>
<dbReference type="AlphaFoldDB" id="A0A549T0U0"/>
<dbReference type="Proteomes" id="UP000316801">
    <property type="component" value="Unassembled WGS sequence"/>
</dbReference>
<proteinExistence type="predicted"/>
<evidence type="ECO:0000313" key="1">
    <source>
        <dbReference type="EMBL" id="TRL35480.1"/>
    </source>
</evidence>
<dbReference type="RefSeq" id="WP_143126970.1">
    <property type="nucleotide sequence ID" value="NZ_VJMG01000065.1"/>
</dbReference>
<reference evidence="1 2" key="1">
    <citation type="submission" date="2019-07" db="EMBL/GenBank/DDBJ databases">
        <title>Ln-dependent methylotrophs.</title>
        <authorList>
            <person name="Tani A."/>
        </authorList>
    </citation>
    <scope>NUCLEOTIDE SEQUENCE [LARGE SCALE GENOMIC DNA]</scope>
    <source>
        <strain evidence="1 2">SM12</strain>
    </source>
</reference>
<organism evidence="1 2">
    <name type="scientific">Rhizobium straminoryzae</name>
    <dbReference type="NCBI Taxonomy" id="1387186"/>
    <lineage>
        <taxon>Bacteria</taxon>
        <taxon>Pseudomonadati</taxon>
        <taxon>Pseudomonadota</taxon>
        <taxon>Alphaproteobacteria</taxon>
        <taxon>Hyphomicrobiales</taxon>
        <taxon>Rhizobiaceae</taxon>
        <taxon>Rhizobium/Agrobacterium group</taxon>
        <taxon>Rhizobium</taxon>
    </lineage>
</organism>
<evidence type="ECO:0000313" key="2">
    <source>
        <dbReference type="Proteomes" id="UP000316801"/>
    </source>
</evidence>
<sequence>MSTLFKTAPVNDWLKVAEKKDTVLISHEWIHTVHVYVGTTVPDQASAYHPCRANGGFGASGISATDVYIRSGARIPLEVTVTAV</sequence>
<keyword evidence="2" id="KW-1185">Reference proteome</keyword>
<dbReference type="EMBL" id="VJMG01000065">
    <property type="protein sequence ID" value="TRL35480.1"/>
    <property type="molecule type" value="Genomic_DNA"/>
</dbReference>
<protein>
    <submittedName>
        <fullName evidence="1">Uncharacterized protein</fullName>
    </submittedName>
</protein>